<dbReference type="Gene3D" id="2.60.40.1180">
    <property type="entry name" value="Golgi alpha-mannosidase II"/>
    <property type="match status" value="1"/>
</dbReference>
<dbReference type="AlphaFoldDB" id="A0A3E3I7Y9"/>
<dbReference type="Proteomes" id="UP000261166">
    <property type="component" value="Unassembled WGS sequence"/>
</dbReference>
<sequence length="666" mass="77279">MDYIRMENNAILFENDGEVLRIEPWGKDSLRVRAAMMREIQDTDYALLPAEETEAVIQIKDGFTGSITNGRITACLEVCQWKKRCQISFYNQKGELLLKEAGHGGALNNHSRHFRPRLGGDYELTVTFQAREEEKLFGMGQYQQELLDIKNCVLELAHRNSQASVPFVLSDAGYGFLWHNPAVGKVVFGKNLTEWYAESTEQMDYWITAGDTPEEIEKAYAKATGTVPMMPEYGLGFWQCKLRYWNQEQLLKVAREYHKRGVPVDVIVVDFYHWPKCGDFRFDEADFPDPKAMVDELREYGMELMVSIWPQINLTSENYEEMRKNGLLIKNERGVEIAMRFEGENTFFDATNPRARDYVWKLCKKNYYDYGIKVFWLDEAEPEFSVYDYDNYRYFMGPATKIGNIYPQLYARTFYEGQRKAGMETAVNLIRCAWAGSQRYGALVWSGDIHSDWETFRKQLCAGLNMGIAGIPWWTTDIGGFSGGNPDDPAFRQLLVRWFQWGTFCPVMRLHGDRVPQTPLTHSDGSPTMPTGADNEIWSFGDENTPILEKYIRFREEMRPYTRELMKEAHEEGSPVIRTMFYEFPEDKVCWELKDQYMFGPDVLVAPIVYENTWERQVYLPEGAMWTLIYDGTEYEGGTSVTVPADISRIPVFLRGHSHLEWIGRI</sequence>
<feature type="domain" description="Glycoside hydrolase family 31 TIM barrel" evidence="3">
    <location>
        <begin position="228"/>
        <end position="562"/>
    </location>
</feature>
<comment type="caution">
    <text evidence="5">The sequence shown here is derived from an EMBL/GenBank/DDBJ whole genome shotgun (WGS) entry which is preliminary data.</text>
</comment>
<dbReference type="RefSeq" id="WP_025489341.1">
    <property type="nucleotide sequence ID" value="NZ_JBKVAZ010000007.1"/>
</dbReference>
<dbReference type="InterPro" id="IPR011013">
    <property type="entry name" value="Gal_mutarotase_sf_dom"/>
</dbReference>
<dbReference type="InterPro" id="IPR000322">
    <property type="entry name" value="Glyco_hydro_31_TIM"/>
</dbReference>
<name>A0A3E3I7Y9_9FIRM</name>
<organism evidence="5 7">
    <name type="scientific">Eisenbergiella massiliensis</name>
    <dbReference type="NCBI Taxonomy" id="1720294"/>
    <lineage>
        <taxon>Bacteria</taxon>
        <taxon>Bacillati</taxon>
        <taxon>Bacillota</taxon>
        <taxon>Clostridia</taxon>
        <taxon>Lachnospirales</taxon>
        <taxon>Lachnospiraceae</taxon>
        <taxon>Eisenbergiella</taxon>
    </lineage>
</organism>
<dbReference type="InterPro" id="IPR051816">
    <property type="entry name" value="Glycosyl_Hydrolase_31"/>
</dbReference>
<dbReference type="SUPFAM" id="SSF51011">
    <property type="entry name" value="Glycosyl hydrolase domain"/>
    <property type="match status" value="1"/>
</dbReference>
<protein>
    <submittedName>
        <fullName evidence="5">Glycoside hydrolase family 31 protein</fullName>
    </submittedName>
</protein>
<dbReference type="PANTHER" id="PTHR43863">
    <property type="entry name" value="HYDROLASE, PUTATIVE (AFU_ORTHOLOGUE AFUA_1G03140)-RELATED"/>
    <property type="match status" value="1"/>
</dbReference>
<dbReference type="SUPFAM" id="SSF51445">
    <property type="entry name" value="(Trans)glycosidases"/>
    <property type="match status" value="1"/>
</dbReference>
<evidence type="ECO:0000256" key="1">
    <source>
        <dbReference type="ARBA" id="ARBA00007806"/>
    </source>
</evidence>
<evidence type="ECO:0000313" key="5">
    <source>
        <dbReference type="EMBL" id="RGE62571.1"/>
    </source>
</evidence>
<dbReference type="GO" id="GO:0030246">
    <property type="term" value="F:carbohydrate binding"/>
    <property type="evidence" value="ECO:0007669"/>
    <property type="project" value="InterPro"/>
</dbReference>
<dbReference type="GO" id="GO:0004553">
    <property type="term" value="F:hydrolase activity, hydrolyzing O-glycosyl compounds"/>
    <property type="evidence" value="ECO:0007669"/>
    <property type="project" value="InterPro"/>
</dbReference>
<evidence type="ECO:0000259" key="4">
    <source>
        <dbReference type="Pfam" id="PF21365"/>
    </source>
</evidence>
<dbReference type="SUPFAM" id="SSF74650">
    <property type="entry name" value="Galactose mutarotase-like"/>
    <property type="match status" value="1"/>
</dbReference>
<dbReference type="EMBL" id="QVLV01000004">
    <property type="protein sequence ID" value="RGE62571.1"/>
    <property type="molecule type" value="Genomic_DNA"/>
</dbReference>
<evidence type="ECO:0000313" key="8">
    <source>
        <dbReference type="Proteomes" id="UP000261166"/>
    </source>
</evidence>
<dbReference type="Gene3D" id="3.20.20.80">
    <property type="entry name" value="Glycosidases"/>
    <property type="match status" value="1"/>
</dbReference>
<dbReference type="Gene3D" id="2.60.40.1760">
    <property type="entry name" value="glycosyl hydrolase (family 31)"/>
    <property type="match status" value="1"/>
</dbReference>
<gene>
    <name evidence="6" type="ORF">DWY69_00105</name>
    <name evidence="5" type="ORF">DXC51_08245</name>
</gene>
<dbReference type="InterPro" id="IPR017853">
    <property type="entry name" value="GH"/>
</dbReference>
<evidence type="ECO:0000313" key="6">
    <source>
        <dbReference type="EMBL" id="RGE74416.1"/>
    </source>
</evidence>
<reference evidence="5 8" key="1">
    <citation type="submission" date="2018-08" db="EMBL/GenBank/DDBJ databases">
        <title>A genome reference for cultivated species of the human gut microbiota.</title>
        <authorList>
            <person name="Zou Y."/>
            <person name="Xue W."/>
            <person name="Luo G."/>
        </authorList>
    </citation>
    <scope>NUCLEOTIDE SEQUENCE [LARGE SCALE GENOMIC DNA]</scope>
    <source>
        <strain evidence="6 8">AF26-4BH</strain>
        <strain evidence="5">TF05-5AC</strain>
    </source>
</reference>
<feature type="domain" description="Glycosyl hydrolase family 31 C-terminal" evidence="4">
    <location>
        <begin position="573"/>
        <end position="658"/>
    </location>
</feature>
<dbReference type="GO" id="GO:0005975">
    <property type="term" value="P:carbohydrate metabolic process"/>
    <property type="evidence" value="ECO:0007669"/>
    <property type="project" value="InterPro"/>
</dbReference>
<dbReference type="OrthoDB" id="176168at2"/>
<keyword evidence="2" id="KW-0326">Glycosidase</keyword>
<evidence type="ECO:0000256" key="2">
    <source>
        <dbReference type="RuleBase" id="RU361185"/>
    </source>
</evidence>
<evidence type="ECO:0000259" key="3">
    <source>
        <dbReference type="Pfam" id="PF01055"/>
    </source>
</evidence>
<accession>A0A3E3I7Y9</accession>
<dbReference type="Pfam" id="PF01055">
    <property type="entry name" value="Glyco_hydro_31_2nd"/>
    <property type="match status" value="1"/>
</dbReference>
<dbReference type="CDD" id="cd06591">
    <property type="entry name" value="GH31_xylosidase_XylS"/>
    <property type="match status" value="1"/>
</dbReference>
<dbReference type="PANTHER" id="PTHR43863:SF2">
    <property type="entry name" value="MALTASE-GLUCOAMYLASE"/>
    <property type="match status" value="1"/>
</dbReference>
<keyword evidence="7" id="KW-1185">Reference proteome</keyword>
<keyword evidence="2 5" id="KW-0378">Hydrolase</keyword>
<proteinExistence type="inferred from homology"/>
<dbReference type="CDD" id="cd14752">
    <property type="entry name" value="GH31_N"/>
    <property type="match status" value="1"/>
</dbReference>
<dbReference type="GeneID" id="97986868"/>
<comment type="similarity">
    <text evidence="1 2">Belongs to the glycosyl hydrolase 31 family.</text>
</comment>
<dbReference type="EMBL" id="QVLU01000001">
    <property type="protein sequence ID" value="RGE74416.1"/>
    <property type="molecule type" value="Genomic_DNA"/>
</dbReference>
<dbReference type="InterPro" id="IPR048395">
    <property type="entry name" value="Glyco_hydro_31_C"/>
</dbReference>
<dbReference type="InterPro" id="IPR013780">
    <property type="entry name" value="Glyco_hydro_b"/>
</dbReference>
<dbReference type="Proteomes" id="UP000260812">
    <property type="component" value="Unassembled WGS sequence"/>
</dbReference>
<dbReference type="Pfam" id="PF21365">
    <property type="entry name" value="Glyco_hydro_31_3rd"/>
    <property type="match status" value="1"/>
</dbReference>
<evidence type="ECO:0000313" key="7">
    <source>
        <dbReference type="Proteomes" id="UP000260812"/>
    </source>
</evidence>